<organism evidence="2 3">
    <name type="scientific">Rhodohalobacter sulfatireducens</name>
    <dbReference type="NCBI Taxonomy" id="2911366"/>
    <lineage>
        <taxon>Bacteria</taxon>
        <taxon>Pseudomonadati</taxon>
        <taxon>Balneolota</taxon>
        <taxon>Balneolia</taxon>
        <taxon>Balneolales</taxon>
        <taxon>Balneolaceae</taxon>
        <taxon>Rhodohalobacter</taxon>
    </lineage>
</organism>
<accession>A0ABS9KJ10</accession>
<evidence type="ECO:0000313" key="3">
    <source>
        <dbReference type="Proteomes" id="UP001165366"/>
    </source>
</evidence>
<feature type="domain" description="Methyltransferase" evidence="1">
    <location>
        <begin position="73"/>
        <end position="153"/>
    </location>
</feature>
<gene>
    <name evidence="2" type="ORF">L6773_19835</name>
</gene>
<dbReference type="Gene3D" id="3.40.50.150">
    <property type="entry name" value="Vaccinia Virus protein VP39"/>
    <property type="match status" value="1"/>
</dbReference>
<comment type="caution">
    <text evidence="2">The sequence shown here is derived from an EMBL/GenBank/DDBJ whole genome shotgun (WGS) entry which is preliminary data.</text>
</comment>
<reference evidence="2" key="2">
    <citation type="submission" date="2024-05" db="EMBL/GenBank/DDBJ databases">
        <title>Rhodohalobacter halophilus gen. nov., sp. nov., a moderately halophilic member of the family Balneolaceae.</title>
        <authorList>
            <person name="Xia J."/>
        </authorList>
    </citation>
    <scope>NUCLEOTIDE SEQUENCE</scope>
    <source>
        <strain evidence="2">WB101</strain>
    </source>
</reference>
<dbReference type="Proteomes" id="UP001165366">
    <property type="component" value="Unassembled WGS sequence"/>
</dbReference>
<evidence type="ECO:0000313" key="2">
    <source>
        <dbReference type="EMBL" id="MCG2590831.1"/>
    </source>
</evidence>
<dbReference type="PANTHER" id="PTHR43667">
    <property type="entry name" value="CYCLOPROPANE-FATTY-ACYL-PHOSPHOLIPID SYNTHASE"/>
    <property type="match status" value="1"/>
</dbReference>
<reference evidence="2" key="1">
    <citation type="submission" date="2022-01" db="EMBL/GenBank/DDBJ databases">
        <authorList>
            <person name="Wang Y."/>
        </authorList>
    </citation>
    <scope>NUCLEOTIDE SEQUENCE</scope>
    <source>
        <strain evidence="2">WB101</strain>
    </source>
</reference>
<keyword evidence="3" id="KW-1185">Reference proteome</keyword>
<proteinExistence type="predicted"/>
<dbReference type="EMBL" id="JAKLWS010000045">
    <property type="protein sequence ID" value="MCG2590831.1"/>
    <property type="molecule type" value="Genomic_DNA"/>
</dbReference>
<dbReference type="CDD" id="cd02440">
    <property type="entry name" value="AdoMet_MTases"/>
    <property type="match status" value="1"/>
</dbReference>
<name>A0ABS9KJ10_9BACT</name>
<dbReference type="PANTHER" id="PTHR43667:SF2">
    <property type="entry name" value="FATTY ACID C-METHYL TRANSFERASE"/>
    <property type="match status" value="1"/>
</dbReference>
<dbReference type="Pfam" id="PF13649">
    <property type="entry name" value="Methyltransf_25"/>
    <property type="match status" value="1"/>
</dbReference>
<dbReference type="InterPro" id="IPR041698">
    <property type="entry name" value="Methyltransf_25"/>
</dbReference>
<dbReference type="SUPFAM" id="SSF53335">
    <property type="entry name" value="S-adenosyl-L-methionine-dependent methyltransferases"/>
    <property type="match status" value="1"/>
</dbReference>
<dbReference type="GO" id="GO:0008168">
    <property type="term" value="F:methyltransferase activity"/>
    <property type="evidence" value="ECO:0007669"/>
    <property type="project" value="UniProtKB-KW"/>
</dbReference>
<keyword evidence="2" id="KW-0489">Methyltransferase</keyword>
<dbReference type="InterPro" id="IPR050723">
    <property type="entry name" value="CFA/CMAS"/>
</dbReference>
<sequence>MYNQTLRKVLTDAPELIRESILSEEERKTVMAKSLSHYQAFSPIFKYHLILRYGVLLNSLEKMVQNFGTRSFLEIGSGTGSTCIYLAKKQASDQVFGIDLSIKRVKVSNKRIDWYGVDNCTLLHKNFLEYNPGRSFDFIYTLAAFEAINPKNKSVNRLVELCNDRCKIVLDMLNPYYFGHKRSYFTKDHFKEMITILKRNGFSVKAEYYGFINALDPTGITKKLKPLQKTVRLIAVRDPKQNHS</sequence>
<keyword evidence="2" id="KW-0808">Transferase</keyword>
<protein>
    <submittedName>
        <fullName evidence="2">Class I SAM-dependent methyltransferase</fullName>
    </submittedName>
</protein>
<evidence type="ECO:0000259" key="1">
    <source>
        <dbReference type="Pfam" id="PF13649"/>
    </source>
</evidence>
<dbReference type="RefSeq" id="WP_237856325.1">
    <property type="nucleotide sequence ID" value="NZ_JAKLWS010000045.1"/>
</dbReference>
<dbReference type="InterPro" id="IPR029063">
    <property type="entry name" value="SAM-dependent_MTases_sf"/>
</dbReference>
<dbReference type="GO" id="GO:0032259">
    <property type="term" value="P:methylation"/>
    <property type="evidence" value="ECO:0007669"/>
    <property type="project" value="UniProtKB-KW"/>
</dbReference>